<keyword evidence="4" id="KW-0719">Serine esterase</keyword>
<evidence type="ECO:0000259" key="7">
    <source>
        <dbReference type="Pfam" id="PF12697"/>
    </source>
</evidence>
<dbReference type="Gene3D" id="3.40.50.1820">
    <property type="entry name" value="alpha/beta hydrolase"/>
    <property type="match status" value="1"/>
</dbReference>
<keyword evidence="9" id="KW-1185">Reference proteome</keyword>
<evidence type="ECO:0000256" key="1">
    <source>
        <dbReference type="ARBA" id="ARBA00008645"/>
    </source>
</evidence>
<proteinExistence type="inferred from homology"/>
<comment type="similarity">
    <text evidence="1">Belongs to the AB hydrolase superfamily.</text>
</comment>
<evidence type="ECO:0000256" key="4">
    <source>
        <dbReference type="ARBA" id="ARBA00022487"/>
    </source>
</evidence>
<dbReference type="Proteomes" id="UP000245383">
    <property type="component" value="Unassembled WGS sequence"/>
</dbReference>
<dbReference type="EMBL" id="MBFR01000014">
    <property type="protein sequence ID" value="PVU97284.1"/>
    <property type="molecule type" value="Genomic_DNA"/>
</dbReference>
<dbReference type="STRING" id="133385.A0A2T9YYB7"/>
<comment type="catalytic activity">
    <reaction evidence="6">
        <text>[phosphatase 2A protein]-C-terminal L-leucine methyl ester + H2O = [phosphatase 2A protein]-C-terminal L-leucine + methanol + H(+)</text>
        <dbReference type="Rhea" id="RHEA:48548"/>
        <dbReference type="Rhea" id="RHEA-COMP:12134"/>
        <dbReference type="Rhea" id="RHEA-COMP:12135"/>
        <dbReference type="ChEBI" id="CHEBI:15377"/>
        <dbReference type="ChEBI" id="CHEBI:15378"/>
        <dbReference type="ChEBI" id="CHEBI:17790"/>
        <dbReference type="ChEBI" id="CHEBI:90516"/>
        <dbReference type="ChEBI" id="CHEBI:90517"/>
        <dbReference type="EC" id="3.1.1.89"/>
    </reaction>
</comment>
<evidence type="ECO:0000256" key="5">
    <source>
        <dbReference type="ARBA" id="ARBA00022801"/>
    </source>
</evidence>
<dbReference type="AlphaFoldDB" id="A0A2T9YYB7"/>
<dbReference type="InterPro" id="IPR029058">
    <property type="entry name" value="AB_hydrolase_fold"/>
</dbReference>
<dbReference type="GO" id="GO:0051723">
    <property type="term" value="F:protein methylesterase activity"/>
    <property type="evidence" value="ECO:0007669"/>
    <property type="project" value="UniProtKB-EC"/>
</dbReference>
<evidence type="ECO:0000256" key="3">
    <source>
        <dbReference type="ARBA" id="ARBA00020672"/>
    </source>
</evidence>
<name>A0A2T9YYB7_9FUNG</name>
<comment type="caution">
    <text evidence="8">The sequence shown here is derived from an EMBL/GenBank/DDBJ whole genome shotgun (WGS) entry which is preliminary data.</text>
</comment>
<dbReference type="EC" id="3.1.1.89" evidence="2"/>
<dbReference type="PANTHER" id="PTHR14189">
    <property type="entry name" value="PROTEIN PHOSPHATASE METHYLESTERASE-1 RELATED"/>
    <property type="match status" value="1"/>
</dbReference>
<dbReference type="Pfam" id="PF12697">
    <property type="entry name" value="Abhydrolase_6"/>
    <property type="match status" value="1"/>
</dbReference>
<dbReference type="PANTHER" id="PTHR14189:SF0">
    <property type="entry name" value="PROTEIN PHOSPHATASE METHYLESTERASE 1"/>
    <property type="match status" value="1"/>
</dbReference>
<evidence type="ECO:0000313" key="9">
    <source>
        <dbReference type="Proteomes" id="UP000245383"/>
    </source>
</evidence>
<keyword evidence="5" id="KW-0378">Hydrolase</keyword>
<reference evidence="8 9" key="1">
    <citation type="journal article" date="2018" name="MBio">
        <title>Comparative Genomics Reveals the Core Gene Toolbox for the Fungus-Insect Symbiosis.</title>
        <authorList>
            <person name="Wang Y."/>
            <person name="Stata M."/>
            <person name="Wang W."/>
            <person name="Stajich J.E."/>
            <person name="White M.M."/>
            <person name="Moncalvo J.M."/>
        </authorList>
    </citation>
    <scope>NUCLEOTIDE SEQUENCE [LARGE SCALE GENOMIC DNA]</scope>
    <source>
        <strain evidence="8 9">SWE-8-4</strain>
    </source>
</reference>
<gene>
    <name evidence="8" type="ORF">BB561_000618</name>
</gene>
<organism evidence="8 9">
    <name type="scientific">Smittium simulii</name>
    <dbReference type="NCBI Taxonomy" id="133385"/>
    <lineage>
        <taxon>Eukaryota</taxon>
        <taxon>Fungi</taxon>
        <taxon>Fungi incertae sedis</taxon>
        <taxon>Zoopagomycota</taxon>
        <taxon>Kickxellomycotina</taxon>
        <taxon>Harpellomycetes</taxon>
        <taxon>Harpellales</taxon>
        <taxon>Legeriomycetaceae</taxon>
        <taxon>Smittium</taxon>
    </lineage>
</organism>
<sequence length="210" mass="23390">MNLEKDMFKSSFLYPRKSKKFSEVCQLTSQQVKDSTWKSYFQTNKRVCIDSDKKISFNVYANGLGAETGPIYFFHHGAGLTALSFGLAAKYMFAADPTCTIVCFDARNHGQTEAENSSDLSLERLVEDTKLLFVNMFGDTKRQVILVGHSMGGAVIAELALNQDWCSSLIGIVVIDVVEGTAIDAFKFARANFTLRPESFDSIDEAINYQ</sequence>
<accession>A0A2T9YYB7</accession>
<feature type="domain" description="AB hydrolase-1" evidence="7">
    <location>
        <begin position="74"/>
        <end position="183"/>
    </location>
</feature>
<dbReference type="InterPro" id="IPR016812">
    <property type="entry name" value="PPase_methylesterase_euk"/>
</dbReference>
<protein>
    <recommendedName>
        <fullName evidence="3">Protein phosphatase methylesterase 1</fullName>
        <ecNumber evidence="2">3.1.1.89</ecNumber>
    </recommendedName>
</protein>
<dbReference type="SUPFAM" id="SSF53474">
    <property type="entry name" value="alpha/beta-Hydrolases"/>
    <property type="match status" value="1"/>
</dbReference>
<evidence type="ECO:0000313" key="8">
    <source>
        <dbReference type="EMBL" id="PVU97284.1"/>
    </source>
</evidence>
<evidence type="ECO:0000256" key="6">
    <source>
        <dbReference type="ARBA" id="ARBA00049203"/>
    </source>
</evidence>
<dbReference type="InterPro" id="IPR000073">
    <property type="entry name" value="AB_hydrolase_1"/>
</dbReference>
<dbReference type="OrthoDB" id="194865at2759"/>
<evidence type="ECO:0000256" key="2">
    <source>
        <dbReference type="ARBA" id="ARBA00013111"/>
    </source>
</evidence>